<dbReference type="InterPro" id="IPR016152">
    <property type="entry name" value="PTrfase/Anion_transptr"/>
</dbReference>
<sequence length="637" mass="73356">MITVSKRQKEIVEYLIKQTDYVTICDIAMKFSISDRTCRNDLSSIGTFLKESGLSLSRKTGKGVFLNCTPEEKRKISELLKTADTRFYNRRERENLVIALLLISETTTFQELAEVCLVSKQTVINQFDSLEQRLRRNTLAIEKVPGRGLHLKGEEKSIRFQFLELLGMELCKEEIYSLFSEDKSIQTNFPTATAIVNDVQELKKIQFVDFKRIQLILSYILSRIENGHSLRKNWVYKDDSDLKEVIEKYISTDSEQYFICSLIQAERTNQPILNMSTRDEAQMISQELISSLAQVYPIERDSLREIIDGLTVHLRAAIYRSRSKIHIRNELLNEVKMSVSLMFEFTLHEMCKVEEKYGIVFDENEIAYIAMYLTSIYETSIKETVSLDILIICSYGVATSAVLKLRLERALPDCNIWGPCSLSGVDEYLQANKIDLIVSANDYTHDHIPVIVVEPLLTQKDLEQIRQKLYHDSYSLMCSTFLKSYSLQVDRHCIGSYISPQDIQILDVCDSWNEAIRIASSPLLKKGDIEQRYIEEMINAVRNYGTYMVLTPEIAYVHAGVNDGIHRNYSALLLLKKPVIFGNFNKKKICAVVVLGINNRKEDSDLLNLAYILGKEENLKRLKEKDITIKDILELHD</sequence>
<evidence type="ECO:0000256" key="4">
    <source>
        <dbReference type="ARBA" id="ARBA00023159"/>
    </source>
</evidence>
<dbReference type="Proteomes" id="UP000013085">
    <property type="component" value="Unassembled WGS sequence"/>
</dbReference>
<reference evidence="9 10" key="1">
    <citation type="submission" date="2013-01" db="EMBL/GenBank/DDBJ databases">
        <title>The Genome Sequence of Clostridium clostridioforme 90A8.</title>
        <authorList>
            <consortium name="The Broad Institute Genome Sequencing Platform"/>
            <person name="Earl A."/>
            <person name="Ward D."/>
            <person name="Feldgarden M."/>
            <person name="Gevers D."/>
            <person name="Courvalin P."/>
            <person name="Lambert T."/>
            <person name="Walker B."/>
            <person name="Young S.K."/>
            <person name="Zeng Q."/>
            <person name="Gargeya S."/>
            <person name="Fitzgerald M."/>
            <person name="Haas B."/>
            <person name="Abouelleil A."/>
            <person name="Alvarado L."/>
            <person name="Arachchi H.M."/>
            <person name="Berlin A.M."/>
            <person name="Chapman S.B."/>
            <person name="Dewar J."/>
            <person name="Goldberg J."/>
            <person name="Griggs A."/>
            <person name="Gujja S."/>
            <person name="Hansen M."/>
            <person name="Howarth C."/>
            <person name="Imamovic A."/>
            <person name="Larimer J."/>
            <person name="McCowan C."/>
            <person name="Murphy C."/>
            <person name="Neiman D."/>
            <person name="Pearson M."/>
            <person name="Priest M."/>
            <person name="Roberts A."/>
            <person name="Saif S."/>
            <person name="Shea T."/>
            <person name="Sisk P."/>
            <person name="Sykes S."/>
            <person name="Wortman J."/>
            <person name="Nusbaum C."/>
            <person name="Birren B."/>
        </authorList>
    </citation>
    <scope>NUCLEOTIDE SEQUENCE [LARGE SCALE GENOMIC DNA]</scope>
    <source>
        <strain evidence="9 10">90A8</strain>
    </source>
</reference>
<dbReference type="GO" id="GO:0009401">
    <property type="term" value="P:phosphoenolpyruvate-dependent sugar phosphotransferase system"/>
    <property type="evidence" value="ECO:0007669"/>
    <property type="project" value="InterPro"/>
</dbReference>
<dbReference type="RefSeq" id="WP_002595456.1">
    <property type="nucleotide sequence ID" value="NZ_KB851018.1"/>
</dbReference>
<feature type="domain" description="PTS EIIB type-2" evidence="7">
    <location>
        <begin position="387"/>
        <end position="477"/>
    </location>
</feature>
<dbReference type="PROSITE" id="PS51094">
    <property type="entry name" value="PTS_EIIA_TYPE_2"/>
    <property type="match status" value="1"/>
</dbReference>
<dbReference type="Gene3D" id="1.10.1790.10">
    <property type="entry name" value="PRD domain"/>
    <property type="match status" value="1"/>
</dbReference>
<evidence type="ECO:0000256" key="3">
    <source>
        <dbReference type="ARBA" id="ARBA00023015"/>
    </source>
</evidence>
<gene>
    <name evidence="9" type="ORF">HMPREF1090_01550</name>
</gene>
<dbReference type="Pfam" id="PF05043">
    <property type="entry name" value="Mga"/>
    <property type="match status" value="1"/>
</dbReference>
<dbReference type="EMBL" id="AGYR01000013">
    <property type="protein sequence ID" value="ENZ17600.1"/>
    <property type="molecule type" value="Genomic_DNA"/>
</dbReference>
<evidence type="ECO:0000259" key="7">
    <source>
        <dbReference type="PROSITE" id="PS51099"/>
    </source>
</evidence>
<evidence type="ECO:0008006" key="11">
    <source>
        <dbReference type="Google" id="ProtNLM"/>
    </source>
</evidence>
<evidence type="ECO:0000256" key="5">
    <source>
        <dbReference type="ARBA" id="ARBA00023163"/>
    </source>
</evidence>
<dbReference type="InterPro" id="IPR011608">
    <property type="entry name" value="PRD"/>
</dbReference>
<dbReference type="Gene3D" id="3.40.930.10">
    <property type="entry name" value="Mannitol-specific EII, Chain A"/>
    <property type="match status" value="1"/>
</dbReference>
<dbReference type="PANTHER" id="PTHR30185">
    <property type="entry name" value="CRYPTIC BETA-GLUCOSIDE BGL OPERON ANTITERMINATOR"/>
    <property type="match status" value="1"/>
</dbReference>
<proteinExistence type="predicted"/>
<comment type="caution">
    <text evidence="9">The sequence shown here is derived from an EMBL/GenBank/DDBJ whole genome shotgun (WGS) entry which is preliminary data.</text>
</comment>
<accession>A0A0E2HDN4</accession>
<evidence type="ECO:0000256" key="2">
    <source>
        <dbReference type="ARBA" id="ARBA00022737"/>
    </source>
</evidence>
<dbReference type="InterPro" id="IPR036095">
    <property type="entry name" value="PTS_EIIB-like_sf"/>
</dbReference>
<protein>
    <recommendedName>
        <fullName evidence="11">PTS system EIIA component</fullName>
    </recommendedName>
</protein>
<dbReference type="AlphaFoldDB" id="A0A0E2HDN4"/>
<dbReference type="Pfam" id="PF08220">
    <property type="entry name" value="HTH_DeoR"/>
    <property type="match status" value="1"/>
</dbReference>
<dbReference type="SUPFAM" id="SSF55804">
    <property type="entry name" value="Phoshotransferase/anion transport protein"/>
    <property type="match status" value="1"/>
</dbReference>
<dbReference type="GO" id="GO:0008982">
    <property type="term" value="F:protein-N(PI)-phosphohistidine-sugar phosphotransferase activity"/>
    <property type="evidence" value="ECO:0007669"/>
    <property type="project" value="InterPro"/>
</dbReference>
<dbReference type="PROSITE" id="PS51372">
    <property type="entry name" value="PRD_2"/>
    <property type="match status" value="1"/>
</dbReference>
<dbReference type="InterPro" id="IPR036388">
    <property type="entry name" value="WH-like_DNA-bd_sf"/>
</dbReference>
<dbReference type="PATRIC" id="fig|999408.3.peg.1666"/>
<dbReference type="PROSITE" id="PS51099">
    <property type="entry name" value="PTS_EIIB_TYPE_2"/>
    <property type="match status" value="1"/>
</dbReference>
<dbReference type="SUPFAM" id="SSF63520">
    <property type="entry name" value="PTS-regulatory domain, PRD"/>
    <property type="match status" value="1"/>
</dbReference>
<evidence type="ECO:0000259" key="8">
    <source>
        <dbReference type="PROSITE" id="PS51372"/>
    </source>
</evidence>
<dbReference type="GO" id="GO:0003700">
    <property type="term" value="F:DNA-binding transcription factor activity"/>
    <property type="evidence" value="ECO:0007669"/>
    <property type="project" value="InterPro"/>
</dbReference>
<evidence type="ECO:0000259" key="6">
    <source>
        <dbReference type="PROSITE" id="PS51094"/>
    </source>
</evidence>
<evidence type="ECO:0000256" key="1">
    <source>
        <dbReference type="ARBA" id="ARBA00022679"/>
    </source>
</evidence>
<dbReference type="InterPro" id="IPR013011">
    <property type="entry name" value="PTS_EIIB_2"/>
</dbReference>
<evidence type="ECO:0000313" key="10">
    <source>
        <dbReference type="Proteomes" id="UP000013085"/>
    </source>
</evidence>
<dbReference type="HOGENOM" id="CLU_013442_1_1_9"/>
<dbReference type="Pfam" id="PF00874">
    <property type="entry name" value="PRD"/>
    <property type="match status" value="1"/>
</dbReference>
<keyword evidence="2" id="KW-0677">Repeat</keyword>
<dbReference type="InterPro" id="IPR036634">
    <property type="entry name" value="PRD_sf"/>
</dbReference>
<dbReference type="InterPro" id="IPR001034">
    <property type="entry name" value="DeoR_HTH"/>
</dbReference>
<dbReference type="SUPFAM" id="SSF46785">
    <property type="entry name" value="Winged helix' DNA-binding domain"/>
    <property type="match status" value="1"/>
</dbReference>
<dbReference type="InterPro" id="IPR002178">
    <property type="entry name" value="PTS_EIIA_type-2_dom"/>
</dbReference>
<dbReference type="CDD" id="cd05568">
    <property type="entry name" value="PTS_IIB_bgl_like"/>
    <property type="match status" value="1"/>
</dbReference>
<dbReference type="PANTHER" id="PTHR30185:SF18">
    <property type="entry name" value="TRANSCRIPTIONAL REGULATOR MTLR"/>
    <property type="match status" value="1"/>
</dbReference>
<keyword evidence="3" id="KW-0805">Transcription regulation</keyword>
<dbReference type="Gene3D" id="3.40.50.2300">
    <property type="match status" value="1"/>
</dbReference>
<feature type="domain" description="PTS EIIA type-2" evidence="6">
    <location>
        <begin position="496"/>
        <end position="637"/>
    </location>
</feature>
<feature type="domain" description="PRD" evidence="8">
    <location>
        <begin position="276"/>
        <end position="383"/>
    </location>
</feature>
<dbReference type="SUPFAM" id="SSF52794">
    <property type="entry name" value="PTS system IIB component-like"/>
    <property type="match status" value="1"/>
</dbReference>
<name>A0A0E2HDN4_9FIRM</name>
<dbReference type="InterPro" id="IPR007737">
    <property type="entry name" value="Mga_HTH"/>
</dbReference>
<dbReference type="InterPro" id="IPR036390">
    <property type="entry name" value="WH_DNA-bd_sf"/>
</dbReference>
<dbReference type="Gene3D" id="1.10.10.10">
    <property type="entry name" value="Winged helix-like DNA-binding domain superfamily/Winged helix DNA-binding domain"/>
    <property type="match status" value="2"/>
</dbReference>
<dbReference type="Pfam" id="PF00359">
    <property type="entry name" value="PTS_EIIA_2"/>
    <property type="match status" value="1"/>
</dbReference>
<keyword evidence="5" id="KW-0804">Transcription</keyword>
<dbReference type="InterPro" id="IPR050661">
    <property type="entry name" value="BglG_antiterminators"/>
</dbReference>
<keyword evidence="1" id="KW-0808">Transferase</keyword>
<organism evidence="9 10">
    <name type="scientific">[Clostridium] clostridioforme 90A8</name>
    <dbReference type="NCBI Taxonomy" id="999408"/>
    <lineage>
        <taxon>Bacteria</taxon>
        <taxon>Bacillati</taxon>
        <taxon>Bacillota</taxon>
        <taxon>Clostridia</taxon>
        <taxon>Lachnospirales</taxon>
        <taxon>Lachnospiraceae</taxon>
        <taxon>Enterocloster</taxon>
    </lineage>
</organism>
<evidence type="ECO:0000313" key="9">
    <source>
        <dbReference type="EMBL" id="ENZ17600.1"/>
    </source>
</evidence>
<keyword evidence="4" id="KW-0010">Activator</keyword>